<organism evidence="1 2">
    <name type="scientific">Cetraspora pellucida</name>
    <dbReference type="NCBI Taxonomy" id="1433469"/>
    <lineage>
        <taxon>Eukaryota</taxon>
        <taxon>Fungi</taxon>
        <taxon>Fungi incertae sedis</taxon>
        <taxon>Mucoromycota</taxon>
        <taxon>Glomeromycotina</taxon>
        <taxon>Glomeromycetes</taxon>
        <taxon>Diversisporales</taxon>
        <taxon>Gigasporaceae</taxon>
        <taxon>Cetraspora</taxon>
    </lineage>
</organism>
<evidence type="ECO:0000313" key="1">
    <source>
        <dbReference type="EMBL" id="CAG8805406.1"/>
    </source>
</evidence>
<dbReference type="Proteomes" id="UP000789759">
    <property type="component" value="Unassembled WGS sequence"/>
</dbReference>
<accession>A0A9N9JZW4</accession>
<reference evidence="1" key="1">
    <citation type="submission" date="2021-06" db="EMBL/GenBank/DDBJ databases">
        <authorList>
            <person name="Kallberg Y."/>
            <person name="Tangrot J."/>
            <person name="Rosling A."/>
        </authorList>
    </citation>
    <scope>NUCLEOTIDE SEQUENCE</scope>
    <source>
        <strain evidence="1">FL966</strain>
    </source>
</reference>
<comment type="caution">
    <text evidence="1">The sequence shown here is derived from an EMBL/GenBank/DDBJ whole genome shotgun (WGS) entry which is preliminary data.</text>
</comment>
<protein>
    <submittedName>
        <fullName evidence="1">15724_t:CDS:1</fullName>
    </submittedName>
</protein>
<name>A0A9N9JZW4_9GLOM</name>
<proteinExistence type="predicted"/>
<gene>
    <name evidence="1" type="ORF">CPELLU_LOCUS18102</name>
</gene>
<dbReference type="AlphaFoldDB" id="A0A9N9JZW4"/>
<sequence length="60" mass="6782">NLNISSRLATSFASFQKSTYMDINIIPIQIKHLKEIIPQSLITKTTIVSLLLFPLNYSTT</sequence>
<feature type="non-terminal residue" evidence="1">
    <location>
        <position position="1"/>
    </location>
</feature>
<keyword evidence="2" id="KW-1185">Reference proteome</keyword>
<dbReference type="EMBL" id="CAJVQA010034180">
    <property type="protein sequence ID" value="CAG8805406.1"/>
    <property type="molecule type" value="Genomic_DNA"/>
</dbReference>
<evidence type="ECO:0000313" key="2">
    <source>
        <dbReference type="Proteomes" id="UP000789759"/>
    </source>
</evidence>